<dbReference type="OrthoDB" id="238199at2157"/>
<protein>
    <recommendedName>
        <fullName evidence="3">Small CPxCG-related zinc finger protein</fullName>
    </recommendedName>
</protein>
<proteinExistence type="predicted"/>
<dbReference type="AlphaFoldDB" id="A0A1H3FCF4"/>
<organism evidence="1 2">
    <name type="scientific">Halobellus clavatus</name>
    <dbReference type="NCBI Taxonomy" id="660517"/>
    <lineage>
        <taxon>Archaea</taxon>
        <taxon>Methanobacteriati</taxon>
        <taxon>Methanobacteriota</taxon>
        <taxon>Stenosarchaea group</taxon>
        <taxon>Halobacteria</taxon>
        <taxon>Halobacteriales</taxon>
        <taxon>Haloferacaceae</taxon>
        <taxon>Halobellus</taxon>
    </lineage>
</organism>
<dbReference type="RefSeq" id="WP_089766552.1">
    <property type="nucleotide sequence ID" value="NZ_FNPB01000003.1"/>
</dbReference>
<evidence type="ECO:0008006" key="3">
    <source>
        <dbReference type="Google" id="ProtNLM"/>
    </source>
</evidence>
<name>A0A1H3FCF4_9EURY</name>
<sequence length="83" mass="9616">MTESYVCPRCERVEERSYKVRFIILTCPDCGENGRFLHESFVGRLEAIPESAHPENWAEMPLDERLLYAIREGLLEVDITGPM</sequence>
<dbReference type="Proteomes" id="UP000199170">
    <property type="component" value="Unassembled WGS sequence"/>
</dbReference>
<reference evidence="2" key="1">
    <citation type="submission" date="2016-10" db="EMBL/GenBank/DDBJ databases">
        <authorList>
            <person name="Varghese N."/>
            <person name="Submissions S."/>
        </authorList>
    </citation>
    <scope>NUCLEOTIDE SEQUENCE [LARGE SCALE GENOMIC DNA]</scope>
    <source>
        <strain evidence="2">CGMCC 1.10118</strain>
    </source>
</reference>
<evidence type="ECO:0000313" key="1">
    <source>
        <dbReference type="EMBL" id="SDX88656.1"/>
    </source>
</evidence>
<evidence type="ECO:0000313" key="2">
    <source>
        <dbReference type="Proteomes" id="UP000199170"/>
    </source>
</evidence>
<gene>
    <name evidence="1" type="ORF">SAMN04487946_103306</name>
</gene>
<accession>A0A1H3FCF4</accession>
<keyword evidence="2" id="KW-1185">Reference proteome</keyword>
<dbReference type="EMBL" id="FNPB01000003">
    <property type="protein sequence ID" value="SDX88656.1"/>
    <property type="molecule type" value="Genomic_DNA"/>
</dbReference>
<dbReference type="STRING" id="660517.SAMN04487946_103306"/>